<sequence length="115" mass="12981">MNEQILNQPLEGLCGQTCIALLADTTVQAVVSKTKCGKNKMTGHKLFTALDQYHISHAEKMKYTRGKTVVLPKRCLLSEKGHFLLYVDGLFYDNIKGVFSEYDYTKLTAYLDLTV</sequence>
<keyword evidence="2" id="KW-1185">Reference proteome</keyword>
<gene>
    <name evidence="1" type="ORF">JZO76_04355</name>
</gene>
<reference evidence="1 2" key="1">
    <citation type="submission" date="2021-03" db="EMBL/GenBank/DDBJ databases">
        <title>Enterococcal diversity collection.</title>
        <authorList>
            <person name="Gilmore M.S."/>
            <person name="Schwartzman J."/>
            <person name="Van Tyne D."/>
            <person name="Martin M."/>
            <person name="Earl A.M."/>
            <person name="Manson A.L."/>
            <person name="Straub T."/>
            <person name="Salamzade R."/>
            <person name="Saavedra J."/>
            <person name="Lebreton F."/>
            <person name="Prichula J."/>
            <person name="Schaufler K."/>
            <person name="Gaca A."/>
            <person name="Sgardioli B."/>
            <person name="Wagenaar J."/>
            <person name="Strong T."/>
        </authorList>
    </citation>
    <scope>NUCLEOTIDE SEQUENCE [LARGE SCALE GENOMIC DNA]</scope>
    <source>
        <strain evidence="1 2">MJM12</strain>
    </source>
</reference>
<comment type="caution">
    <text evidence="1">The sequence shown here is derived from an EMBL/GenBank/DDBJ whole genome shotgun (WGS) entry which is preliminary data.</text>
</comment>
<evidence type="ECO:0000313" key="1">
    <source>
        <dbReference type="EMBL" id="MBO0448762.1"/>
    </source>
</evidence>
<dbReference type="Proteomes" id="UP000664256">
    <property type="component" value="Unassembled WGS sequence"/>
</dbReference>
<protein>
    <submittedName>
        <fullName evidence="1">Uncharacterized protein</fullName>
    </submittedName>
</protein>
<organism evidence="1 2">
    <name type="scientific">Candidatus Enterococcus myersii</name>
    <dbReference type="NCBI Taxonomy" id="2815322"/>
    <lineage>
        <taxon>Bacteria</taxon>
        <taxon>Bacillati</taxon>
        <taxon>Bacillota</taxon>
        <taxon>Bacilli</taxon>
        <taxon>Lactobacillales</taxon>
        <taxon>Enterococcaceae</taxon>
        <taxon>Enterococcus</taxon>
    </lineage>
</organism>
<accession>A0ABS3H5M8</accession>
<evidence type="ECO:0000313" key="2">
    <source>
        <dbReference type="Proteomes" id="UP000664256"/>
    </source>
</evidence>
<name>A0ABS3H5M8_9ENTE</name>
<dbReference type="RefSeq" id="WP_206902960.1">
    <property type="nucleotide sequence ID" value="NZ_JAFLVT010000006.1"/>
</dbReference>
<dbReference type="EMBL" id="JAFLVT010000006">
    <property type="protein sequence ID" value="MBO0448762.1"/>
    <property type="molecule type" value="Genomic_DNA"/>
</dbReference>
<proteinExistence type="predicted"/>